<evidence type="ECO:0000313" key="6">
    <source>
        <dbReference type="EMBL" id="UUF05125.1"/>
    </source>
</evidence>
<feature type="site" description="Raises pKa of active site His" evidence="4">
    <location>
        <position position="143"/>
    </location>
</feature>
<comment type="similarity">
    <text evidence="4">Belongs to the GART family.</text>
</comment>
<dbReference type="GO" id="GO:0004644">
    <property type="term" value="F:phosphoribosylglycinamide formyltransferase activity"/>
    <property type="evidence" value="ECO:0007669"/>
    <property type="project" value="UniProtKB-UniRule"/>
</dbReference>
<dbReference type="GO" id="GO:0006189">
    <property type="term" value="P:'de novo' IMP biosynthetic process"/>
    <property type="evidence" value="ECO:0007669"/>
    <property type="project" value="UniProtKB-UniRule"/>
</dbReference>
<evidence type="ECO:0000256" key="4">
    <source>
        <dbReference type="HAMAP-Rule" id="MF_01930"/>
    </source>
</evidence>
<feature type="binding site" evidence="4">
    <location>
        <position position="105"/>
    </location>
    <ligand>
        <name>(6R)-10-formyltetrahydrofolate</name>
        <dbReference type="ChEBI" id="CHEBI:195366"/>
    </ligand>
</feature>
<evidence type="ECO:0000313" key="8">
    <source>
        <dbReference type="Proteomes" id="UP001058016"/>
    </source>
</evidence>
<dbReference type="InterPro" id="IPR004607">
    <property type="entry name" value="GART"/>
</dbReference>
<dbReference type="RefSeq" id="WP_055242966.1">
    <property type="nucleotide sequence ID" value="NZ_CP071249.1"/>
</dbReference>
<feature type="binding site" evidence="4">
    <location>
        <position position="63"/>
    </location>
    <ligand>
        <name>(6R)-10-formyltetrahydrofolate</name>
        <dbReference type="ChEBI" id="CHEBI:195366"/>
    </ligand>
</feature>
<dbReference type="EC" id="2.1.2.2" evidence="4"/>
<comment type="catalytic activity">
    <reaction evidence="4">
        <text>N(1)-(5-phospho-beta-D-ribosyl)glycinamide + (6R)-10-formyltetrahydrofolate = N(2)-formyl-N(1)-(5-phospho-beta-D-ribosyl)glycinamide + (6S)-5,6,7,8-tetrahydrofolate + H(+)</text>
        <dbReference type="Rhea" id="RHEA:15053"/>
        <dbReference type="ChEBI" id="CHEBI:15378"/>
        <dbReference type="ChEBI" id="CHEBI:57453"/>
        <dbReference type="ChEBI" id="CHEBI:143788"/>
        <dbReference type="ChEBI" id="CHEBI:147286"/>
        <dbReference type="ChEBI" id="CHEBI:195366"/>
        <dbReference type="EC" id="2.1.2.2"/>
    </reaction>
</comment>
<feature type="domain" description="Formyl transferase N-terminal" evidence="5">
    <location>
        <begin position="2"/>
        <end position="180"/>
    </location>
</feature>
<dbReference type="AlphaFoldDB" id="A0A9Q9CRM6"/>
<reference evidence="7 8" key="1">
    <citation type="submission" date="2021-03" db="EMBL/GenBank/DDBJ databases">
        <title>Comparative Genomics and Metabolomics in the genus Turicibacter.</title>
        <authorList>
            <person name="Maki J."/>
            <person name="Looft T."/>
        </authorList>
    </citation>
    <scope>NUCLEOTIDE SEQUENCE</scope>
    <source>
        <strain evidence="7">ISU324</strain>
        <strain evidence="6 8">MMM721</strain>
    </source>
</reference>
<dbReference type="EMBL" id="CP071250">
    <property type="protein sequence ID" value="UUF09422.1"/>
    <property type="molecule type" value="Genomic_DNA"/>
</dbReference>
<organism evidence="7 9">
    <name type="scientific">Turicibacter bilis</name>
    <dbReference type="NCBI Taxonomy" id="2735723"/>
    <lineage>
        <taxon>Bacteria</taxon>
        <taxon>Bacillati</taxon>
        <taxon>Bacillota</taxon>
        <taxon>Erysipelotrichia</taxon>
        <taxon>Erysipelotrichales</taxon>
        <taxon>Turicibacteraceae</taxon>
        <taxon>Turicibacter</taxon>
    </lineage>
</organism>
<dbReference type="PANTHER" id="PTHR43369">
    <property type="entry name" value="PHOSPHORIBOSYLGLYCINAMIDE FORMYLTRANSFERASE"/>
    <property type="match status" value="1"/>
</dbReference>
<dbReference type="InterPro" id="IPR002376">
    <property type="entry name" value="Formyl_transf_N"/>
</dbReference>
<sequence length="186" mass="20731">MKKIVVFASGSGSNFQTIVDKLHQKTCEVALLVCDKAGAYCLERAEKLHIPTFVFNPKEYETKADFEKEICQRLNLIQPDLIVLAGYMRIIGETLLNAYEGKIINIHPALLPAFPGRDGIGDALNYGVKVMGVTVHYVDAGIDTGNIIDQACFKRTGNETREEVETRIHALEHELYPQVITQLLQA</sequence>
<dbReference type="Gene3D" id="3.40.50.170">
    <property type="entry name" value="Formyl transferase, N-terminal domain"/>
    <property type="match status" value="1"/>
</dbReference>
<keyword evidence="3 4" id="KW-0658">Purine biosynthesis</keyword>
<dbReference type="Pfam" id="PF00551">
    <property type="entry name" value="Formyl_trans_N"/>
    <property type="match status" value="1"/>
</dbReference>
<dbReference type="CDD" id="cd08645">
    <property type="entry name" value="FMT_core_GART"/>
    <property type="match status" value="1"/>
</dbReference>
<evidence type="ECO:0000256" key="3">
    <source>
        <dbReference type="ARBA" id="ARBA00022755"/>
    </source>
</evidence>
<gene>
    <name evidence="4 7" type="primary">purN</name>
    <name evidence="6" type="ORF">J0J69_08440</name>
    <name evidence="7" type="ORF">J0J70_05550</name>
</gene>
<dbReference type="Proteomes" id="UP001058072">
    <property type="component" value="Chromosome"/>
</dbReference>
<accession>A0A9Q9CRM6</accession>
<feature type="binding site" evidence="4">
    <location>
        <begin position="88"/>
        <end position="91"/>
    </location>
    <ligand>
        <name>(6R)-10-formyltetrahydrofolate</name>
        <dbReference type="ChEBI" id="CHEBI:195366"/>
    </ligand>
</feature>
<feature type="active site" description="Proton donor" evidence="4">
    <location>
        <position position="107"/>
    </location>
</feature>
<dbReference type="EMBL" id="CP071249">
    <property type="protein sequence ID" value="UUF05125.1"/>
    <property type="molecule type" value="Genomic_DNA"/>
</dbReference>
<evidence type="ECO:0000256" key="2">
    <source>
        <dbReference type="ARBA" id="ARBA00022679"/>
    </source>
</evidence>
<evidence type="ECO:0000256" key="1">
    <source>
        <dbReference type="ARBA" id="ARBA00005054"/>
    </source>
</evidence>
<dbReference type="InterPro" id="IPR036477">
    <property type="entry name" value="Formyl_transf_N_sf"/>
</dbReference>
<dbReference type="GO" id="GO:0005829">
    <property type="term" value="C:cytosol"/>
    <property type="evidence" value="ECO:0007669"/>
    <property type="project" value="TreeGrafter"/>
</dbReference>
<dbReference type="FunFam" id="3.40.50.170:FF:000007">
    <property type="entry name" value="Phosphoribosylglycinamide formyltransferase"/>
    <property type="match status" value="1"/>
</dbReference>
<evidence type="ECO:0000313" key="9">
    <source>
        <dbReference type="Proteomes" id="UP001058072"/>
    </source>
</evidence>
<feature type="binding site" evidence="4">
    <location>
        <begin position="12"/>
        <end position="14"/>
    </location>
    <ligand>
        <name>N(1)-(5-phospho-beta-D-ribosyl)glycinamide</name>
        <dbReference type="ChEBI" id="CHEBI:143788"/>
    </ligand>
</feature>
<dbReference type="SUPFAM" id="SSF53328">
    <property type="entry name" value="Formyltransferase"/>
    <property type="match status" value="1"/>
</dbReference>
<keyword evidence="2 4" id="KW-0808">Transferase</keyword>
<name>A0A9Q9CRM6_9FIRM</name>
<dbReference type="Proteomes" id="UP001058016">
    <property type="component" value="Chromosome"/>
</dbReference>
<dbReference type="NCBIfam" id="TIGR00639">
    <property type="entry name" value="PurN"/>
    <property type="match status" value="1"/>
</dbReference>
<dbReference type="HAMAP" id="MF_01930">
    <property type="entry name" value="PurN"/>
    <property type="match status" value="1"/>
</dbReference>
<proteinExistence type="inferred from homology"/>
<protein>
    <recommendedName>
        <fullName evidence="4">Phosphoribosylglycinamide formyltransferase</fullName>
        <ecNumber evidence="4">2.1.2.2</ecNumber>
    </recommendedName>
    <alternativeName>
        <fullName evidence="4">5'-phosphoribosylglycinamide transformylase</fullName>
    </alternativeName>
    <alternativeName>
        <fullName evidence="4">GAR transformylase</fullName>
        <shortName evidence="4">GART</shortName>
    </alternativeName>
</protein>
<dbReference type="PANTHER" id="PTHR43369:SF2">
    <property type="entry name" value="PHOSPHORIBOSYLGLYCINAMIDE FORMYLTRANSFERASE"/>
    <property type="match status" value="1"/>
</dbReference>
<comment type="function">
    <text evidence="4">Catalyzes the transfer of a formyl group from 10-formyltetrahydrofolate to 5-phospho-ribosyl-glycinamide (GAR), producing 5-phospho-ribosyl-N-formylglycinamide (FGAR) and tetrahydrofolate.</text>
</comment>
<evidence type="ECO:0000259" key="5">
    <source>
        <dbReference type="Pfam" id="PF00551"/>
    </source>
</evidence>
<evidence type="ECO:0000313" key="7">
    <source>
        <dbReference type="EMBL" id="UUF09422.1"/>
    </source>
</evidence>
<comment type="pathway">
    <text evidence="1 4">Purine metabolism; IMP biosynthesis via de novo pathway; N(2)-formyl-N(1)-(5-phospho-D-ribosyl)glycinamide from N(1)-(5-phospho-D-ribosyl)glycinamide (10-formyl THF route): step 1/1.</text>
</comment>
<keyword evidence="8" id="KW-1185">Reference proteome</keyword>